<dbReference type="Proteomes" id="UP000308133">
    <property type="component" value="Unassembled WGS sequence"/>
</dbReference>
<gene>
    <name evidence="1" type="ORF">C1H76_7942</name>
</gene>
<accession>A0A4U7AVP5</accession>
<protein>
    <submittedName>
        <fullName evidence="1">Uncharacterized protein</fullName>
    </submittedName>
</protein>
<comment type="caution">
    <text evidence="1">The sequence shown here is derived from an EMBL/GenBank/DDBJ whole genome shotgun (WGS) entry which is preliminary data.</text>
</comment>
<dbReference type="EMBL" id="PTQR01000106">
    <property type="protein sequence ID" value="TKX19744.1"/>
    <property type="molecule type" value="Genomic_DNA"/>
</dbReference>
<name>A0A4U7AVP5_9PEZI</name>
<evidence type="ECO:0000313" key="1">
    <source>
        <dbReference type="EMBL" id="TKX19744.1"/>
    </source>
</evidence>
<organism evidence="1 2">
    <name type="scientific">Elsinoe australis</name>
    <dbReference type="NCBI Taxonomy" id="40998"/>
    <lineage>
        <taxon>Eukaryota</taxon>
        <taxon>Fungi</taxon>
        <taxon>Dikarya</taxon>
        <taxon>Ascomycota</taxon>
        <taxon>Pezizomycotina</taxon>
        <taxon>Dothideomycetes</taxon>
        <taxon>Dothideomycetidae</taxon>
        <taxon>Myriangiales</taxon>
        <taxon>Elsinoaceae</taxon>
        <taxon>Elsinoe</taxon>
    </lineage>
</organism>
<evidence type="ECO:0000313" key="2">
    <source>
        <dbReference type="Proteomes" id="UP000308133"/>
    </source>
</evidence>
<dbReference type="AlphaFoldDB" id="A0A4U7AVP5"/>
<proteinExistence type="predicted"/>
<reference evidence="1 2" key="1">
    <citation type="submission" date="2018-02" db="EMBL/GenBank/DDBJ databases">
        <title>Draft genome sequences of Elsinoe sp., causing black scab on jojoba.</title>
        <authorList>
            <person name="Stodart B."/>
            <person name="Jeffress S."/>
            <person name="Ash G."/>
            <person name="Arun Chinnappa K."/>
        </authorList>
    </citation>
    <scope>NUCLEOTIDE SEQUENCE [LARGE SCALE GENOMIC DNA]</scope>
    <source>
        <strain evidence="1 2">Hillstone_2</strain>
    </source>
</reference>
<sequence>MANYTTEARASFQTGISSRSCSLAILPENLQSYVFTLAGLATGKWIDLAENSPQQDFPRQEHWDGDEKEKEIERLKEEEKRFEDSVERLVMGDAYDSMKEGKMSLKESQWLQMTYRNDW</sequence>